<name>A0A6J5NXE7_9CAUD</name>
<organism evidence="2">
    <name type="scientific">uncultured Caudovirales phage</name>
    <dbReference type="NCBI Taxonomy" id="2100421"/>
    <lineage>
        <taxon>Viruses</taxon>
        <taxon>Duplodnaviria</taxon>
        <taxon>Heunggongvirae</taxon>
        <taxon>Uroviricota</taxon>
        <taxon>Caudoviricetes</taxon>
        <taxon>Peduoviridae</taxon>
        <taxon>Maltschvirus</taxon>
        <taxon>Maltschvirus maltsch</taxon>
    </lineage>
</organism>
<evidence type="ECO:0000256" key="1">
    <source>
        <dbReference type="SAM" id="MobiDB-lite"/>
    </source>
</evidence>
<dbReference type="EMBL" id="LR796724">
    <property type="protein sequence ID" value="CAB4161755.1"/>
    <property type="molecule type" value="Genomic_DNA"/>
</dbReference>
<feature type="region of interest" description="Disordered" evidence="1">
    <location>
        <begin position="1"/>
        <end position="42"/>
    </location>
</feature>
<feature type="compositionally biased region" description="Basic and acidic residues" evidence="1">
    <location>
        <begin position="23"/>
        <end position="42"/>
    </location>
</feature>
<evidence type="ECO:0000313" key="2">
    <source>
        <dbReference type="EMBL" id="CAB4161755.1"/>
    </source>
</evidence>
<reference evidence="2" key="1">
    <citation type="submission" date="2020-04" db="EMBL/GenBank/DDBJ databases">
        <authorList>
            <person name="Chiriac C."/>
            <person name="Salcher M."/>
            <person name="Ghai R."/>
            <person name="Kavagutti S V."/>
        </authorList>
    </citation>
    <scope>NUCLEOTIDE SEQUENCE</scope>
</reference>
<protein>
    <submittedName>
        <fullName evidence="2">Uncharacterized protein</fullName>
    </submittedName>
</protein>
<accession>A0A6J5NXE7</accession>
<sequence length="60" mass="6766">MKLTKDMAGYGNTAKMSANPAPDMKKESMKEKMPMKKMEEKFEGGKSMGVCYTHDRKSSQ</sequence>
<gene>
    <name evidence="2" type="ORF">UFOVP776_28</name>
</gene>
<proteinExistence type="predicted"/>